<proteinExistence type="predicted"/>
<accession>A0A9P6XC24</accession>
<comment type="caution">
    <text evidence="1">The sequence shown here is derived from an EMBL/GenBank/DDBJ whole genome shotgun (WGS) entry which is preliminary data.</text>
</comment>
<sequence length="110" mass="13090">MVDFISLIVEMVPLKDITSKTRMTLSTAYHFEKMWNKNEKVPEKKRNRAKKDVLKVERTLFTMKLADNFALMTLEQLRENLIEKFKETRKTYYSSSAKFSEQEKSHLNHG</sequence>
<dbReference type="Proteomes" id="UP000716291">
    <property type="component" value="Unassembled WGS sequence"/>
</dbReference>
<reference evidence="1" key="1">
    <citation type="journal article" date="2020" name="Microb. Genom.">
        <title>Genetic diversity of clinical and environmental Mucorales isolates obtained from an investigation of mucormycosis cases among solid organ transplant recipients.</title>
        <authorList>
            <person name="Nguyen M.H."/>
            <person name="Kaul D."/>
            <person name="Muto C."/>
            <person name="Cheng S.J."/>
            <person name="Richter R.A."/>
            <person name="Bruno V.M."/>
            <person name="Liu G."/>
            <person name="Beyhan S."/>
            <person name="Sundermann A.J."/>
            <person name="Mounaud S."/>
            <person name="Pasculle A.W."/>
            <person name="Nierman W.C."/>
            <person name="Driscoll E."/>
            <person name="Cumbie R."/>
            <person name="Clancy C.J."/>
            <person name="Dupont C.L."/>
        </authorList>
    </citation>
    <scope>NUCLEOTIDE SEQUENCE</scope>
    <source>
        <strain evidence="1">GL11</strain>
    </source>
</reference>
<organism evidence="1 2">
    <name type="scientific">Rhizopus oryzae</name>
    <name type="common">Mucormycosis agent</name>
    <name type="synonym">Rhizopus arrhizus var. delemar</name>
    <dbReference type="NCBI Taxonomy" id="64495"/>
    <lineage>
        <taxon>Eukaryota</taxon>
        <taxon>Fungi</taxon>
        <taxon>Fungi incertae sedis</taxon>
        <taxon>Mucoromycota</taxon>
        <taxon>Mucoromycotina</taxon>
        <taxon>Mucoromycetes</taxon>
        <taxon>Mucorales</taxon>
        <taxon>Mucorineae</taxon>
        <taxon>Rhizopodaceae</taxon>
        <taxon>Rhizopus</taxon>
    </lineage>
</organism>
<dbReference type="AlphaFoldDB" id="A0A9P6XC24"/>
<name>A0A9P6XC24_RHIOR</name>
<protein>
    <submittedName>
        <fullName evidence="1">Uncharacterized protein</fullName>
    </submittedName>
</protein>
<evidence type="ECO:0000313" key="2">
    <source>
        <dbReference type="Proteomes" id="UP000716291"/>
    </source>
</evidence>
<keyword evidence="2" id="KW-1185">Reference proteome</keyword>
<gene>
    <name evidence="1" type="ORF">G6F64_004640</name>
</gene>
<evidence type="ECO:0000313" key="1">
    <source>
        <dbReference type="EMBL" id="KAG1310326.1"/>
    </source>
</evidence>
<dbReference type="EMBL" id="JAANQT010000522">
    <property type="protein sequence ID" value="KAG1310326.1"/>
    <property type="molecule type" value="Genomic_DNA"/>
</dbReference>